<dbReference type="AlphaFoldDB" id="A0A941D4Q1"/>
<evidence type="ECO:0000256" key="1">
    <source>
        <dbReference type="ARBA" id="ARBA00004651"/>
    </source>
</evidence>
<dbReference type="PANTHER" id="PTHR32507">
    <property type="entry name" value="NA(+)/H(+) ANTIPORTER 1"/>
    <property type="match status" value="1"/>
</dbReference>
<evidence type="ECO:0000256" key="7">
    <source>
        <dbReference type="ARBA" id="ARBA00023065"/>
    </source>
</evidence>
<feature type="transmembrane region" description="Helical" evidence="9">
    <location>
        <begin position="298"/>
        <end position="318"/>
    </location>
</feature>
<accession>A0A941D4Q1</accession>
<protein>
    <submittedName>
        <fullName evidence="11">Cation:proton antiporter</fullName>
    </submittedName>
</protein>
<dbReference type="Pfam" id="PF00999">
    <property type="entry name" value="Na_H_Exchanger"/>
    <property type="match status" value="1"/>
</dbReference>
<keyword evidence="4" id="KW-1003">Cell membrane</keyword>
<dbReference type="GO" id="GO:0015297">
    <property type="term" value="F:antiporter activity"/>
    <property type="evidence" value="ECO:0007669"/>
    <property type="project" value="UniProtKB-KW"/>
</dbReference>
<keyword evidence="12" id="KW-1185">Reference proteome</keyword>
<evidence type="ECO:0000256" key="4">
    <source>
        <dbReference type="ARBA" id="ARBA00022475"/>
    </source>
</evidence>
<proteinExistence type="predicted"/>
<dbReference type="EMBL" id="JAGSNF010000002">
    <property type="protein sequence ID" value="MBR7742059.1"/>
    <property type="molecule type" value="Genomic_DNA"/>
</dbReference>
<reference evidence="11" key="1">
    <citation type="submission" date="2021-04" db="EMBL/GenBank/DDBJ databases">
        <title>Phycicoccus avicenniae sp. nov., a novel endophytic actinomycetes isolated from branch of Avicennia mariana.</title>
        <authorList>
            <person name="Tuo L."/>
        </authorList>
    </citation>
    <scope>NUCLEOTIDE SEQUENCE</scope>
    <source>
        <strain evidence="11">BSK3Z-2</strain>
    </source>
</reference>
<feature type="transmembrane region" description="Helical" evidence="9">
    <location>
        <begin position="6"/>
        <end position="22"/>
    </location>
</feature>
<evidence type="ECO:0000313" key="11">
    <source>
        <dbReference type="EMBL" id="MBR7742059.1"/>
    </source>
</evidence>
<evidence type="ECO:0000256" key="3">
    <source>
        <dbReference type="ARBA" id="ARBA00022449"/>
    </source>
</evidence>
<gene>
    <name evidence="11" type="ORF">KC207_01965</name>
</gene>
<dbReference type="Proteomes" id="UP000677016">
    <property type="component" value="Unassembled WGS sequence"/>
</dbReference>
<evidence type="ECO:0000256" key="2">
    <source>
        <dbReference type="ARBA" id="ARBA00022448"/>
    </source>
</evidence>
<dbReference type="RefSeq" id="WP_211601229.1">
    <property type="nucleotide sequence ID" value="NZ_JAGSNF010000002.1"/>
</dbReference>
<dbReference type="InterPro" id="IPR006153">
    <property type="entry name" value="Cation/H_exchanger_TM"/>
</dbReference>
<evidence type="ECO:0000256" key="6">
    <source>
        <dbReference type="ARBA" id="ARBA00022989"/>
    </source>
</evidence>
<sequence>MEDLHVTYAVVGTLAVLLAAVSSRIRDLPVSEPLLALVVGAAVGPAALGWVDGPGEGSTLLLEGSRVLLAVSLVGVGLRFPVRRLRGVVTPTVALVTAGMLGMAALSAGLVWATLGVPLAVALVVGACICPTDPVLASSVVTGRPAEEHLPVRLRQLLSSESGTNDGLALPLVLVAVALATGGSVGSSLLDGGYQVLVGVAVGLGVGLVAGRAVAYALRHSDVDPGASLVFTLVLAVAVLGVARVLEADGVLSVFVAGLAYNWVVADDEVGPQNTVDEGVNRYLVLPLFLLLGTALPWSAWADLGWGAVLLPVGVLLLRRLPVLLALARPLGLRLPDALFLGWFGPVGVSALFYLSLTAEEGVADPRVWAAGSLVVAASTVVHGVTSAPGRRLYRRAAGATPTA</sequence>
<dbReference type="PANTHER" id="PTHR32507:SF8">
    <property type="entry name" value="CNH1P"/>
    <property type="match status" value="1"/>
</dbReference>
<feature type="transmembrane region" description="Helical" evidence="9">
    <location>
        <begin position="92"/>
        <end position="113"/>
    </location>
</feature>
<feature type="transmembrane region" description="Helical" evidence="9">
    <location>
        <begin position="57"/>
        <end position="80"/>
    </location>
</feature>
<dbReference type="GO" id="GO:0005886">
    <property type="term" value="C:plasma membrane"/>
    <property type="evidence" value="ECO:0007669"/>
    <property type="project" value="UniProtKB-SubCell"/>
</dbReference>
<feature type="transmembrane region" description="Helical" evidence="9">
    <location>
        <begin position="227"/>
        <end position="246"/>
    </location>
</feature>
<feature type="transmembrane region" description="Helical" evidence="9">
    <location>
        <begin position="167"/>
        <end position="190"/>
    </location>
</feature>
<feature type="transmembrane region" description="Helical" evidence="9">
    <location>
        <begin position="368"/>
        <end position="386"/>
    </location>
</feature>
<evidence type="ECO:0000256" key="9">
    <source>
        <dbReference type="SAM" id="Phobius"/>
    </source>
</evidence>
<feature type="transmembrane region" description="Helical" evidence="9">
    <location>
        <begin position="196"/>
        <end position="215"/>
    </location>
</feature>
<dbReference type="GO" id="GO:1902600">
    <property type="term" value="P:proton transmembrane transport"/>
    <property type="evidence" value="ECO:0007669"/>
    <property type="project" value="InterPro"/>
</dbReference>
<evidence type="ECO:0000313" key="12">
    <source>
        <dbReference type="Proteomes" id="UP000677016"/>
    </source>
</evidence>
<feature type="transmembrane region" description="Helical" evidence="9">
    <location>
        <begin position="338"/>
        <end position="356"/>
    </location>
</feature>
<comment type="subcellular location">
    <subcellularLocation>
        <location evidence="1">Cell membrane</location>
        <topology evidence="1">Multi-pass membrane protein</topology>
    </subcellularLocation>
</comment>
<keyword evidence="6 9" id="KW-1133">Transmembrane helix</keyword>
<keyword evidence="7" id="KW-0406">Ion transport</keyword>
<dbReference type="Gene3D" id="1.20.1530.20">
    <property type="match status" value="1"/>
</dbReference>
<evidence type="ECO:0000256" key="8">
    <source>
        <dbReference type="ARBA" id="ARBA00023136"/>
    </source>
</evidence>
<evidence type="ECO:0000256" key="5">
    <source>
        <dbReference type="ARBA" id="ARBA00022692"/>
    </source>
</evidence>
<organism evidence="11 12">
    <name type="scientific">Phycicoccus avicenniae</name>
    <dbReference type="NCBI Taxonomy" id="2828860"/>
    <lineage>
        <taxon>Bacteria</taxon>
        <taxon>Bacillati</taxon>
        <taxon>Actinomycetota</taxon>
        <taxon>Actinomycetes</taxon>
        <taxon>Micrococcales</taxon>
        <taxon>Intrasporangiaceae</taxon>
        <taxon>Phycicoccus</taxon>
    </lineage>
</organism>
<dbReference type="InterPro" id="IPR038770">
    <property type="entry name" value="Na+/solute_symporter_sf"/>
</dbReference>
<comment type="caution">
    <text evidence="11">The sequence shown here is derived from an EMBL/GenBank/DDBJ whole genome shotgun (WGS) entry which is preliminary data.</text>
</comment>
<evidence type="ECO:0000259" key="10">
    <source>
        <dbReference type="Pfam" id="PF00999"/>
    </source>
</evidence>
<keyword evidence="2" id="KW-0813">Transport</keyword>
<feature type="transmembrane region" description="Helical" evidence="9">
    <location>
        <begin position="34"/>
        <end position="51"/>
    </location>
</feature>
<name>A0A941D4Q1_9MICO</name>
<feature type="domain" description="Cation/H+ exchanger transmembrane" evidence="10">
    <location>
        <begin position="15"/>
        <end position="389"/>
    </location>
</feature>
<keyword evidence="3" id="KW-0050">Antiport</keyword>
<keyword evidence="8 9" id="KW-0472">Membrane</keyword>
<keyword evidence="5 9" id="KW-0812">Transmembrane</keyword>